<dbReference type="Proteomes" id="UP001206206">
    <property type="component" value="Unassembled WGS sequence"/>
</dbReference>
<evidence type="ECO:0000313" key="2">
    <source>
        <dbReference type="EMBL" id="MCQ4043333.1"/>
    </source>
</evidence>
<dbReference type="SUPFAM" id="SSF52540">
    <property type="entry name" value="P-loop containing nucleoside triphosphate hydrolases"/>
    <property type="match status" value="1"/>
</dbReference>
<dbReference type="InterPro" id="IPR027417">
    <property type="entry name" value="P-loop_NTPase"/>
</dbReference>
<dbReference type="PRINTS" id="PR00195">
    <property type="entry name" value="DYNAMIN"/>
</dbReference>
<dbReference type="Pfam" id="PF00350">
    <property type="entry name" value="Dynamin_N"/>
    <property type="match status" value="1"/>
</dbReference>
<dbReference type="Gene3D" id="3.40.50.300">
    <property type="entry name" value="P-loop containing nucleotide triphosphate hydrolases"/>
    <property type="match status" value="1"/>
</dbReference>
<evidence type="ECO:0000313" key="3">
    <source>
        <dbReference type="Proteomes" id="UP001206206"/>
    </source>
</evidence>
<gene>
    <name evidence="2" type="ORF">NON19_15195</name>
</gene>
<reference evidence="2 3" key="1">
    <citation type="submission" date="2022-06" db="EMBL/GenBank/DDBJ databases">
        <title>Draft genome sequence of type strain Streptomyces rubrisoli DSM 42083.</title>
        <authorList>
            <person name="Duangmal K."/>
            <person name="Klaysubun C."/>
        </authorList>
    </citation>
    <scope>NUCLEOTIDE SEQUENCE [LARGE SCALE GENOMIC DNA]</scope>
    <source>
        <strain evidence="2 3">DSM 42083</strain>
    </source>
</reference>
<keyword evidence="3" id="KW-1185">Reference proteome</keyword>
<proteinExistence type="predicted"/>
<evidence type="ECO:0000259" key="1">
    <source>
        <dbReference type="Pfam" id="PF00350"/>
    </source>
</evidence>
<protein>
    <submittedName>
        <fullName evidence="2">Dynamin family protein</fullName>
    </submittedName>
</protein>
<comment type="caution">
    <text evidence="2">The sequence shown here is derived from an EMBL/GenBank/DDBJ whole genome shotgun (WGS) entry which is preliminary data.</text>
</comment>
<dbReference type="PANTHER" id="PTHR43681">
    <property type="entry name" value="TRANSMEMBRANE GTPASE FZO"/>
    <property type="match status" value="1"/>
</dbReference>
<sequence>MTAHGAVDVGGPAVAGHLEWIDAVLGDRRLPSGRRAELGKQLRTVQARGDDPQLRIAVFGEASSGKSTLLNAFLRRRLLPSSNDVTTRTTTVLRRGEGAEKIVVTLADRDEVTWRSGSFAQWAGPSAPGVSATLEEVLRRVLTTSLADEVLRLEVWQPARLLGEDVVLLDTPGFSVLDRGHRELAEAAVGQADLALVVVPAPAAMSMTLVDFLVGPLHDHLDRCAFVLTKTDLLDAEGLGEVLGLVEERLRGLGVADPVVLPCAPGRVLGALTVGAATRVGAGGAARNASGADAAVERFLEVEARIASLAAERRRSAVAATVLGLLSALLAAVEETAADQRSQLGTVQEELGRLSLPDLPAFLDAWAAGALQRADRGLDRASLLLELDAALTSLEGEVTDAVAGDRIARPNEAATAVSRMVRERLRREAERTVECAAARADRLLTVGAEELAREFGSQYSALAGLAGEQRTVAPAVLSAAALPAPDLSTTDQALAQLGARLVTSDTWRTGGGAAAGALAGSMVLPGVGTLVGGVLGAIIGKRGPDTAREQFLAQARPIVAEARQTVAASVTESVGQVAAELAESIAGLRAQYLTEWSEEIARLNAANARRQAALAEEIADTERIAVEARRRRTHVASLRHNTSRIAASAKE</sequence>
<dbReference type="InterPro" id="IPR022812">
    <property type="entry name" value="Dynamin"/>
</dbReference>
<dbReference type="InterPro" id="IPR045063">
    <property type="entry name" value="Dynamin_N"/>
</dbReference>
<organism evidence="2 3">
    <name type="scientific">Streptantibioticus rubrisoli</name>
    <dbReference type="NCBI Taxonomy" id="1387313"/>
    <lineage>
        <taxon>Bacteria</taxon>
        <taxon>Bacillati</taxon>
        <taxon>Actinomycetota</taxon>
        <taxon>Actinomycetes</taxon>
        <taxon>Kitasatosporales</taxon>
        <taxon>Streptomycetaceae</taxon>
        <taxon>Streptantibioticus</taxon>
    </lineage>
</organism>
<name>A0ABT1PGJ1_9ACTN</name>
<dbReference type="InterPro" id="IPR051943">
    <property type="entry name" value="TRAFAC_Dynamin-like_GTPase"/>
</dbReference>
<dbReference type="PANTHER" id="PTHR43681:SF1">
    <property type="entry name" value="SARCALUMENIN"/>
    <property type="match status" value="1"/>
</dbReference>
<accession>A0ABT1PGJ1</accession>
<feature type="domain" description="Dynamin N-terminal" evidence="1">
    <location>
        <begin position="56"/>
        <end position="230"/>
    </location>
</feature>
<dbReference type="EMBL" id="JANFNH010000014">
    <property type="protein sequence ID" value="MCQ4043333.1"/>
    <property type="molecule type" value="Genomic_DNA"/>
</dbReference>
<dbReference type="RefSeq" id="WP_255928336.1">
    <property type="nucleotide sequence ID" value="NZ_JANFNH010000014.1"/>
</dbReference>